<dbReference type="PANTHER" id="PTHR43976:SF16">
    <property type="entry name" value="SHORT-CHAIN DEHYDROGENASE_REDUCTASE FAMILY PROTEIN"/>
    <property type="match status" value="1"/>
</dbReference>
<dbReference type="SUPFAM" id="SSF51735">
    <property type="entry name" value="NAD(P)-binding Rossmann-fold domains"/>
    <property type="match status" value="1"/>
</dbReference>
<evidence type="ECO:0000313" key="5">
    <source>
        <dbReference type="EMBL" id="KRN94539.1"/>
    </source>
</evidence>
<sequence>MTEKNVIIITGASSGFGQEAVKQYAAANYRVIATMRNLDKADQSFRDNEMIDLYQLDVTDANRVTEVVKQVHEKYGHIDVLFNNAGYDVSGAFEEVNPKNARNEFETNFWGPVNMIKAVLPFMRTQRRGHILNTSSVGAYVNLPLMAYYSASKSALLSLSTTLSKEVAHLGITVTDVEPGGFNTNFSQNAVYPQAQLDDYKPVYEESARIVANIIIEKGLGDLTKAIGLLVNTTLDAATPTHLVLGLQGYLDASEALNHLSESLTANLKATLSTEPDQAYANPLQFAYANAIPSEREQLKENLMDLVNDFQNGQELDSAKIAVVKQQIKPDYQAQFMTMLAAF</sequence>
<dbReference type="CDD" id="cd05374">
    <property type="entry name" value="17beta-HSD-like_SDR_c"/>
    <property type="match status" value="1"/>
</dbReference>
<reference evidence="4 7" key="2">
    <citation type="submission" date="2019-07" db="EMBL/GenBank/DDBJ databases">
        <title>Whole genome shotgun sequence of Lactobacillus siliginis NBRC 101315.</title>
        <authorList>
            <person name="Hosoyama A."/>
            <person name="Uohara A."/>
            <person name="Ohji S."/>
            <person name="Ichikawa N."/>
        </authorList>
    </citation>
    <scope>NUCLEOTIDE SEQUENCE [LARGE SCALE GENOMIC DNA]</scope>
    <source>
        <strain evidence="4 7">NBRC 101315</strain>
    </source>
</reference>
<dbReference type="OrthoDB" id="9775296at2"/>
<protein>
    <submittedName>
        <fullName evidence="5">Short-chain alcohol dehydrogenase</fullName>
    </submittedName>
    <submittedName>
        <fullName evidence="4">Short-chain dehydrogenase/reductase</fullName>
    </submittedName>
</protein>
<evidence type="ECO:0000313" key="6">
    <source>
        <dbReference type="Proteomes" id="UP000051139"/>
    </source>
</evidence>
<evidence type="ECO:0000313" key="7">
    <source>
        <dbReference type="Proteomes" id="UP000321429"/>
    </source>
</evidence>
<dbReference type="Gene3D" id="3.40.50.720">
    <property type="entry name" value="NAD(P)-binding Rossmann-like Domain"/>
    <property type="match status" value="1"/>
</dbReference>
<dbReference type="PROSITE" id="PS00061">
    <property type="entry name" value="ADH_SHORT"/>
    <property type="match status" value="1"/>
</dbReference>
<dbReference type="STRING" id="348151.IV55_GL000525"/>
<proteinExistence type="inferred from homology"/>
<dbReference type="PRINTS" id="PR00081">
    <property type="entry name" value="GDHRDH"/>
</dbReference>
<keyword evidence="2" id="KW-0560">Oxidoreductase</keyword>
<dbReference type="GO" id="GO:0016491">
    <property type="term" value="F:oxidoreductase activity"/>
    <property type="evidence" value="ECO:0007669"/>
    <property type="project" value="UniProtKB-KW"/>
</dbReference>
<evidence type="ECO:0000256" key="2">
    <source>
        <dbReference type="ARBA" id="ARBA00023002"/>
    </source>
</evidence>
<evidence type="ECO:0000256" key="3">
    <source>
        <dbReference type="RuleBase" id="RU000363"/>
    </source>
</evidence>
<dbReference type="Pfam" id="PF00106">
    <property type="entry name" value="adh_short"/>
    <property type="match status" value="1"/>
</dbReference>
<dbReference type="EMBL" id="JQCB01000014">
    <property type="protein sequence ID" value="KRN94539.1"/>
    <property type="molecule type" value="Genomic_DNA"/>
</dbReference>
<dbReference type="InterPro" id="IPR020904">
    <property type="entry name" value="Sc_DH/Rdtase_CS"/>
</dbReference>
<dbReference type="InterPro" id="IPR036291">
    <property type="entry name" value="NAD(P)-bd_dom_sf"/>
</dbReference>
<dbReference type="InterPro" id="IPR051911">
    <property type="entry name" value="SDR_oxidoreductase"/>
</dbReference>
<dbReference type="Proteomes" id="UP000321429">
    <property type="component" value="Unassembled WGS sequence"/>
</dbReference>
<evidence type="ECO:0000256" key="1">
    <source>
        <dbReference type="ARBA" id="ARBA00006484"/>
    </source>
</evidence>
<dbReference type="Proteomes" id="UP000051139">
    <property type="component" value="Unassembled WGS sequence"/>
</dbReference>
<keyword evidence="6" id="KW-1185">Reference proteome</keyword>
<dbReference type="InterPro" id="IPR002347">
    <property type="entry name" value="SDR_fam"/>
</dbReference>
<evidence type="ECO:0000313" key="4">
    <source>
        <dbReference type="EMBL" id="GEK28580.1"/>
    </source>
</evidence>
<dbReference type="PRINTS" id="PR00080">
    <property type="entry name" value="SDRFAMILY"/>
</dbReference>
<dbReference type="AlphaFoldDB" id="A0A0R2KYE0"/>
<dbReference type="RefSeq" id="WP_057811321.1">
    <property type="nucleotide sequence ID" value="NZ_BJUD01000012.1"/>
</dbReference>
<name>A0A0R2KYE0_9LACO</name>
<dbReference type="PANTHER" id="PTHR43976">
    <property type="entry name" value="SHORT CHAIN DEHYDROGENASE"/>
    <property type="match status" value="1"/>
</dbReference>
<comment type="similarity">
    <text evidence="1 3">Belongs to the short-chain dehydrogenases/reductases (SDR) family.</text>
</comment>
<reference evidence="5 6" key="1">
    <citation type="journal article" date="2015" name="Genome Announc.">
        <title>Expanding the biotechnology potential of lactobacilli through comparative genomics of 213 strains and associated genera.</title>
        <authorList>
            <person name="Sun Z."/>
            <person name="Harris H.M."/>
            <person name="McCann A."/>
            <person name="Guo C."/>
            <person name="Argimon S."/>
            <person name="Zhang W."/>
            <person name="Yang X."/>
            <person name="Jeffery I.B."/>
            <person name="Cooney J.C."/>
            <person name="Kagawa T.F."/>
            <person name="Liu W."/>
            <person name="Song Y."/>
            <person name="Salvetti E."/>
            <person name="Wrobel A."/>
            <person name="Rasinkangas P."/>
            <person name="Parkhill J."/>
            <person name="Rea M.C."/>
            <person name="O'Sullivan O."/>
            <person name="Ritari J."/>
            <person name="Douillard F.P."/>
            <person name="Paul Ross R."/>
            <person name="Yang R."/>
            <person name="Briner A.E."/>
            <person name="Felis G.E."/>
            <person name="de Vos W.M."/>
            <person name="Barrangou R."/>
            <person name="Klaenhammer T.R."/>
            <person name="Caufield P.W."/>
            <person name="Cui Y."/>
            <person name="Zhang H."/>
            <person name="O'Toole P.W."/>
        </authorList>
    </citation>
    <scope>NUCLEOTIDE SEQUENCE [LARGE SCALE GENOMIC DNA]</scope>
    <source>
        <strain evidence="5 6">DSM 22696</strain>
    </source>
</reference>
<comment type="caution">
    <text evidence="5">The sequence shown here is derived from an EMBL/GenBank/DDBJ whole genome shotgun (WGS) entry which is preliminary data.</text>
</comment>
<organism evidence="5 6">
    <name type="scientific">Furfurilactobacillus siliginis</name>
    <dbReference type="NCBI Taxonomy" id="348151"/>
    <lineage>
        <taxon>Bacteria</taxon>
        <taxon>Bacillati</taxon>
        <taxon>Bacillota</taxon>
        <taxon>Bacilli</taxon>
        <taxon>Lactobacillales</taxon>
        <taxon>Lactobacillaceae</taxon>
        <taxon>Furfurilactobacillus</taxon>
    </lineage>
</organism>
<accession>A0A0R2KYE0</accession>
<dbReference type="PATRIC" id="fig|348151.3.peg.533"/>
<gene>
    <name evidence="5" type="ORF">IV55_GL000525</name>
    <name evidence="4" type="ORF">LSI01_08910</name>
</gene>
<dbReference type="EMBL" id="BJUD01000012">
    <property type="protein sequence ID" value="GEK28580.1"/>
    <property type="molecule type" value="Genomic_DNA"/>
</dbReference>